<dbReference type="PROSITE" id="PS51471">
    <property type="entry name" value="FE2OG_OXY"/>
    <property type="match status" value="1"/>
</dbReference>
<dbReference type="Pfam" id="PF14226">
    <property type="entry name" value="DIOX_N"/>
    <property type="match status" value="1"/>
</dbReference>
<comment type="similarity">
    <text evidence="3 9">Belongs to the iron/ascorbate-dependent oxidoreductase family.</text>
</comment>
<dbReference type="GO" id="GO:0005634">
    <property type="term" value="C:nucleus"/>
    <property type="evidence" value="ECO:0007669"/>
    <property type="project" value="UniProtKB-SubCell"/>
</dbReference>
<evidence type="ECO:0000256" key="6">
    <source>
        <dbReference type="ARBA" id="ARBA00023004"/>
    </source>
</evidence>
<evidence type="ECO:0000256" key="3">
    <source>
        <dbReference type="ARBA" id="ARBA00008056"/>
    </source>
</evidence>
<evidence type="ECO:0000256" key="7">
    <source>
        <dbReference type="ARBA" id="ARBA00023242"/>
    </source>
</evidence>
<dbReference type="eggNOG" id="KOG0143">
    <property type="taxonomic scope" value="Eukaryota"/>
</dbReference>
<proteinExistence type="inferred from homology"/>
<accession>A0A059DJ43</accession>
<dbReference type="GO" id="GO:0005737">
    <property type="term" value="C:cytoplasm"/>
    <property type="evidence" value="ECO:0007669"/>
    <property type="project" value="UniProtKB-SubCell"/>
</dbReference>
<dbReference type="InterPro" id="IPR027443">
    <property type="entry name" value="IPNS-like_sf"/>
</dbReference>
<dbReference type="InterPro" id="IPR044861">
    <property type="entry name" value="IPNS-like_FE2OG_OXY"/>
</dbReference>
<dbReference type="Gramene" id="KCW90888">
    <property type="protein sequence ID" value="KCW90888"/>
    <property type="gene ID" value="EUGRSUZ_A02927"/>
</dbReference>
<dbReference type="GO" id="GO:0016491">
    <property type="term" value="F:oxidoreductase activity"/>
    <property type="evidence" value="ECO:0007669"/>
    <property type="project" value="UniProtKB-KW"/>
</dbReference>
<evidence type="ECO:0000313" key="11">
    <source>
        <dbReference type="EMBL" id="KCW90888.1"/>
    </source>
</evidence>
<dbReference type="Pfam" id="PF03171">
    <property type="entry name" value="2OG-FeII_Oxy"/>
    <property type="match status" value="1"/>
</dbReference>
<evidence type="ECO:0000259" key="10">
    <source>
        <dbReference type="PROSITE" id="PS51471"/>
    </source>
</evidence>
<evidence type="ECO:0000256" key="8">
    <source>
        <dbReference type="ARBA" id="ARBA00059922"/>
    </source>
</evidence>
<protein>
    <recommendedName>
        <fullName evidence="10">Fe2OG dioxygenase domain-containing protein</fullName>
    </recommendedName>
</protein>
<evidence type="ECO:0000256" key="5">
    <source>
        <dbReference type="ARBA" id="ARBA00022723"/>
    </source>
</evidence>
<dbReference type="OrthoDB" id="627829at2759"/>
<name>A0A059DJ43_EUCGR</name>
<feature type="domain" description="Fe2OG dioxygenase" evidence="10">
    <location>
        <begin position="197"/>
        <end position="300"/>
    </location>
</feature>
<dbReference type="SUPFAM" id="SSF51197">
    <property type="entry name" value="Clavaminate synthase-like"/>
    <property type="match status" value="1"/>
</dbReference>
<comment type="subcellular location">
    <subcellularLocation>
        <location evidence="2">Cytoplasm</location>
    </subcellularLocation>
    <subcellularLocation>
        <location evidence="1">Nucleus</location>
    </subcellularLocation>
</comment>
<evidence type="ECO:0000256" key="2">
    <source>
        <dbReference type="ARBA" id="ARBA00004496"/>
    </source>
</evidence>
<gene>
    <name evidence="11" type="ORF">EUGRSUZ_A02927</name>
</gene>
<dbReference type="Gene3D" id="2.60.120.330">
    <property type="entry name" value="B-lactam Antibiotic, Isopenicillin N Synthase, Chain"/>
    <property type="match status" value="1"/>
</dbReference>
<dbReference type="InParanoid" id="A0A059DJ43"/>
<organism evidence="11">
    <name type="scientific">Eucalyptus grandis</name>
    <name type="common">Flooded gum</name>
    <dbReference type="NCBI Taxonomy" id="71139"/>
    <lineage>
        <taxon>Eukaryota</taxon>
        <taxon>Viridiplantae</taxon>
        <taxon>Streptophyta</taxon>
        <taxon>Embryophyta</taxon>
        <taxon>Tracheophyta</taxon>
        <taxon>Spermatophyta</taxon>
        <taxon>Magnoliopsida</taxon>
        <taxon>eudicotyledons</taxon>
        <taxon>Gunneridae</taxon>
        <taxon>Pentapetalae</taxon>
        <taxon>rosids</taxon>
        <taxon>malvids</taxon>
        <taxon>Myrtales</taxon>
        <taxon>Myrtaceae</taxon>
        <taxon>Myrtoideae</taxon>
        <taxon>Eucalypteae</taxon>
        <taxon>Eucalyptus</taxon>
    </lineage>
</organism>
<keyword evidence="4" id="KW-0963">Cytoplasm</keyword>
<dbReference type="OMA" id="HYAHPLC"/>
<dbReference type="PANTHER" id="PTHR47991">
    <property type="entry name" value="OXOGLUTARATE/IRON-DEPENDENT DIOXYGENASE"/>
    <property type="match status" value="1"/>
</dbReference>
<comment type="function">
    <text evidence="8">Involved in the regulation of shoot development and salicylic acid (SA) homeostasis.</text>
</comment>
<dbReference type="EMBL" id="KK198753">
    <property type="protein sequence ID" value="KCW90888.1"/>
    <property type="molecule type" value="Genomic_DNA"/>
</dbReference>
<dbReference type="KEGG" id="egr:104449991"/>
<dbReference type="FunFam" id="2.60.120.330:FF:000015">
    <property type="entry name" value="Protein DMR6-LIKE OXYGENASE 1"/>
    <property type="match status" value="1"/>
</dbReference>
<reference evidence="11" key="1">
    <citation type="submission" date="2013-07" db="EMBL/GenBank/DDBJ databases">
        <title>The genome of Eucalyptus grandis.</title>
        <authorList>
            <person name="Schmutz J."/>
            <person name="Hayes R."/>
            <person name="Myburg A."/>
            <person name="Tuskan G."/>
            <person name="Grattapaglia D."/>
            <person name="Rokhsar D.S."/>
        </authorList>
    </citation>
    <scope>NUCLEOTIDE SEQUENCE</scope>
    <source>
        <tissue evidence="11">Leaf extractions</tissue>
    </source>
</reference>
<dbReference type="InterPro" id="IPR005123">
    <property type="entry name" value="Oxoglu/Fe-dep_dioxygenase_dom"/>
</dbReference>
<keyword evidence="5 9" id="KW-0479">Metal-binding</keyword>
<evidence type="ECO:0000256" key="4">
    <source>
        <dbReference type="ARBA" id="ARBA00022490"/>
    </source>
</evidence>
<dbReference type="GO" id="GO:0046872">
    <property type="term" value="F:metal ion binding"/>
    <property type="evidence" value="ECO:0007669"/>
    <property type="project" value="UniProtKB-KW"/>
</dbReference>
<dbReference type="STRING" id="71139.A0A059DJ43"/>
<evidence type="ECO:0000256" key="1">
    <source>
        <dbReference type="ARBA" id="ARBA00004123"/>
    </source>
</evidence>
<keyword evidence="9" id="KW-0560">Oxidoreductase</keyword>
<keyword evidence="6 9" id="KW-0408">Iron</keyword>
<dbReference type="AlphaFoldDB" id="A0A059DJ43"/>
<sequence length="351" mass="39162">MGATASSGMWKTGESAQEQGLGYVPDAYQVPLRDRPSLFPDTVTVPLIDLGGLWKDAVQRSLVIKDIGNACCRFGFFQIVNHGICQTVMDEALQAASSFFDSPTDEKMKYMSNDVHKPVRYATSFKDGVDKTQFWRVFLKHYAHPLEHWMGQWPENPPRYREKMGRFCAQARKVTVDLMEAITEGLGLGPSYLTSKMEAGMQVMAVNCYPRCPNPEVALGLPPHCDYTCLTVVLQSSPGLQIMDLEDCTWKSVPKIPGALQVHVGDHLEVLSNGLYKSVCHRAVLNSERTRFSIASLHSLGLDETMEPAEELVGAQGKKYRGSSFRDFLNFLAANDLGKRKSFIDTLKINQ</sequence>
<keyword evidence="7" id="KW-0539">Nucleus</keyword>
<dbReference type="InterPro" id="IPR050295">
    <property type="entry name" value="Plant_2OG-oxidoreductases"/>
</dbReference>
<evidence type="ECO:0000256" key="9">
    <source>
        <dbReference type="RuleBase" id="RU003682"/>
    </source>
</evidence>
<dbReference type="InterPro" id="IPR026992">
    <property type="entry name" value="DIOX_N"/>
</dbReference>